<feature type="domain" description="CusB-like beta-barrel" evidence="4">
    <location>
        <begin position="232"/>
        <end position="304"/>
    </location>
</feature>
<evidence type="ECO:0000313" key="7">
    <source>
        <dbReference type="Proteomes" id="UP000317332"/>
    </source>
</evidence>
<dbReference type="Gene3D" id="1.10.287.470">
    <property type="entry name" value="Helix hairpin bin"/>
    <property type="match status" value="1"/>
</dbReference>
<feature type="domain" description="CzcB-like alpha-helical hairpin" evidence="3">
    <location>
        <begin position="120"/>
        <end position="175"/>
    </location>
</feature>
<dbReference type="Gene3D" id="2.40.420.20">
    <property type="match status" value="1"/>
</dbReference>
<name>A0A506PDI1_9FLAO</name>
<organism evidence="6 7">
    <name type="scientific">Paucihalobacter ruber</name>
    <dbReference type="NCBI Taxonomy" id="2567861"/>
    <lineage>
        <taxon>Bacteria</taxon>
        <taxon>Pseudomonadati</taxon>
        <taxon>Bacteroidota</taxon>
        <taxon>Flavobacteriia</taxon>
        <taxon>Flavobacteriales</taxon>
        <taxon>Flavobacteriaceae</taxon>
        <taxon>Paucihalobacter</taxon>
    </lineage>
</organism>
<protein>
    <submittedName>
        <fullName evidence="6">Efflux RND transporter periplasmic adaptor subunit</fullName>
    </submittedName>
</protein>
<dbReference type="SUPFAM" id="SSF111369">
    <property type="entry name" value="HlyD-like secretion proteins"/>
    <property type="match status" value="1"/>
</dbReference>
<reference evidence="6 7" key="1">
    <citation type="submission" date="2019-06" db="EMBL/GenBank/DDBJ databases">
        <title>Flavobacteriaceae Paucihalobacterium erythroidium CWB-1, complete genome.</title>
        <authorList>
            <person name="Wu S."/>
        </authorList>
    </citation>
    <scope>NUCLEOTIDE SEQUENCE [LARGE SCALE GENOMIC DNA]</scope>
    <source>
        <strain evidence="6 7">CWB-1</strain>
    </source>
</reference>
<accession>A0A506PDI1</accession>
<dbReference type="AlphaFoldDB" id="A0A506PDI1"/>
<comment type="caution">
    <text evidence="6">The sequence shown here is derived from an EMBL/GenBank/DDBJ whole genome shotgun (WGS) entry which is preliminary data.</text>
</comment>
<keyword evidence="2" id="KW-0813">Transport</keyword>
<dbReference type="EMBL" id="VHIQ01000007">
    <property type="protein sequence ID" value="TPV31896.1"/>
    <property type="molecule type" value="Genomic_DNA"/>
</dbReference>
<dbReference type="OrthoDB" id="9814657at2"/>
<dbReference type="Pfam" id="PF25893">
    <property type="entry name" value="HH_CzcB"/>
    <property type="match status" value="1"/>
</dbReference>
<proteinExistence type="inferred from homology"/>
<evidence type="ECO:0000259" key="5">
    <source>
        <dbReference type="Pfam" id="PF25973"/>
    </source>
</evidence>
<dbReference type="InterPro" id="IPR058647">
    <property type="entry name" value="BSH_CzcB-like"/>
</dbReference>
<feature type="domain" description="CzcB-like barrel-sandwich hybrid" evidence="5">
    <location>
        <begin position="81"/>
        <end position="226"/>
    </location>
</feature>
<evidence type="ECO:0000256" key="1">
    <source>
        <dbReference type="ARBA" id="ARBA00009477"/>
    </source>
</evidence>
<dbReference type="InterPro" id="IPR058648">
    <property type="entry name" value="HH_CzcB-like"/>
</dbReference>
<dbReference type="InterPro" id="IPR006143">
    <property type="entry name" value="RND_pump_MFP"/>
</dbReference>
<dbReference type="GO" id="GO:0030313">
    <property type="term" value="C:cell envelope"/>
    <property type="evidence" value="ECO:0007669"/>
    <property type="project" value="TreeGrafter"/>
</dbReference>
<evidence type="ECO:0000313" key="6">
    <source>
        <dbReference type="EMBL" id="TPV31896.1"/>
    </source>
</evidence>
<dbReference type="Pfam" id="PF25973">
    <property type="entry name" value="BSH_CzcB"/>
    <property type="match status" value="1"/>
</dbReference>
<dbReference type="PANTHER" id="PTHR30097:SF4">
    <property type="entry name" value="SLR6042 PROTEIN"/>
    <property type="match status" value="1"/>
</dbReference>
<dbReference type="InterPro" id="IPR051909">
    <property type="entry name" value="MFP_Cation_Efflux"/>
</dbReference>
<dbReference type="InterPro" id="IPR058792">
    <property type="entry name" value="Beta-barrel_RND_2"/>
</dbReference>
<dbReference type="Pfam" id="PF25954">
    <property type="entry name" value="Beta-barrel_RND_2"/>
    <property type="match status" value="1"/>
</dbReference>
<dbReference type="Gene3D" id="2.40.30.170">
    <property type="match status" value="1"/>
</dbReference>
<keyword evidence="7" id="KW-1185">Reference proteome</keyword>
<evidence type="ECO:0000256" key="2">
    <source>
        <dbReference type="ARBA" id="ARBA00022448"/>
    </source>
</evidence>
<dbReference type="PROSITE" id="PS51257">
    <property type="entry name" value="PROKAR_LIPOPROTEIN"/>
    <property type="match status" value="1"/>
</dbReference>
<dbReference type="GO" id="GO:0060003">
    <property type="term" value="P:copper ion export"/>
    <property type="evidence" value="ECO:0007669"/>
    <property type="project" value="TreeGrafter"/>
</dbReference>
<dbReference type="GO" id="GO:0015679">
    <property type="term" value="P:plasma membrane copper ion transport"/>
    <property type="evidence" value="ECO:0007669"/>
    <property type="project" value="TreeGrafter"/>
</dbReference>
<dbReference type="GO" id="GO:0016020">
    <property type="term" value="C:membrane"/>
    <property type="evidence" value="ECO:0007669"/>
    <property type="project" value="InterPro"/>
</dbReference>
<gene>
    <name evidence="6" type="ORF">FJ651_13850</name>
</gene>
<evidence type="ECO:0000259" key="3">
    <source>
        <dbReference type="Pfam" id="PF25893"/>
    </source>
</evidence>
<dbReference type="GO" id="GO:0022857">
    <property type="term" value="F:transmembrane transporter activity"/>
    <property type="evidence" value="ECO:0007669"/>
    <property type="project" value="InterPro"/>
</dbReference>
<dbReference type="PANTHER" id="PTHR30097">
    <property type="entry name" value="CATION EFFLUX SYSTEM PROTEIN CUSB"/>
    <property type="match status" value="1"/>
</dbReference>
<dbReference type="Proteomes" id="UP000317332">
    <property type="component" value="Unassembled WGS sequence"/>
</dbReference>
<comment type="similarity">
    <text evidence="1">Belongs to the membrane fusion protein (MFP) (TC 8.A.1) family.</text>
</comment>
<dbReference type="Gene3D" id="2.40.50.100">
    <property type="match status" value="1"/>
</dbReference>
<sequence>MKTIKIKSVYLVISILISGLIACEEQKYVETQSEPEDSNLITVTKEQFIRNNMSIGIAVEKKFPFEVQVTGMIDVPPQNKAIVNAIMGGYVKKTPLLVGNKVKKGDFLISIENPEFLKIQQNYLEIKSQLGFLDMEYQRQKQLFEENITSQKNYLKAESDFNTAKATLTGLRKQLEMLNFSVSQIEKGQMSAVTNIYAPISGMISKMNVAMGSFVADATSILEIVDTEHIHLELNVFEKDILKVKKGQTIQFKIPEASDELFEAEVYLVGASIEANRTIKVHGHLKNEEGHNFLPGMFVEAYIESDTKTASALPESAVVEIEDEFFVLKLISETDQAYVFEKQPVTIGTSNEGYMEIISELQEAQQYLTNGAFDIIK</sequence>
<dbReference type="RefSeq" id="WP_140991135.1">
    <property type="nucleotide sequence ID" value="NZ_VHIQ01000007.1"/>
</dbReference>
<dbReference type="NCBIfam" id="TIGR01730">
    <property type="entry name" value="RND_mfp"/>
    <property type="match status" value="1"/>
</dbReference>
<evidence type="ECO:0000259" key="4">
    <source>
        <dbReference type="Pfam" id="PF25954"/>
    </source>
</evidence>